<protein>
    <submittedName>
        <fullName evidence="1">Uncharacterized protein</fullName>
    </submittedName>
</protein>
<dbReference type="EMBL" id="HACG01039567">
    <property type="protein sequence ID" value="CEK86432.1"/>
    <property type="molecule type" value="Transcribed_RNA"/>
</dbReference>
<evidence type="ECO:0000313" key="1">
    <source>
        <dbReference type="EMBL" id="CEK86432.1"/>
    </source>
</evidence>
<proteinExistence type="predicted"/>
<sequence>MRILYSYGLSLKQQTHNRHTHAQTIPHKISLTSLTQYDISFHCLVVVIPGRLPSSVIDC</sequence>
<gene>
    <name evidence="1" type="primary">ORF153672</name>
</gene>
<organism evidence="1">
    <name type="scientific">Arion vulgaris</name>
    <dbReference type="NCBI Taxonomy" id="1028688"/>
    <lineage>
        <taxon>Eukaryota</taxon>
        <taxon>Metazoa</taxon>
        <taxon>Spiralia</taxon>
        <taxon>Lophotrochozoa</taxon>
        <taxon>Mollusca</taxon>
        <taxon>Gastropoda</taxon>
        <taxon>Heterobranchia</taxon>
        <taxon>Euthyneura</taxon>
        <taxon>Panpulmonata</taxon>
        <taxon>Eupulmonata</taxon>
        <taxon>Stylommatophora</taxon>
        <taxon>Helicina</taxon>
        <taxon>Arionoidea</taxon>
        <taxon>Arionidae</taxon>
        <taxon>Arion</taxon>
    </lineage>
</organism>
<dbReference type="AlphaFoldDB" id="A0A0B7B0R6"/>
<reference evidence="1" key="1">
    <citation type="submission" date="2014-12" db="EMBL/GenBank/DDBJ databases">
        <title>Insight into the proteome of Arion vulgaris.</title>
        <authorList>
            <person name="Aradska J."/>
            <person name="Bulat T."/>
            <person name="Smidak R."/>
            <person name="Sarate P."/>
            <person name="Gangsoo J."/>
            <person name="Sialana F."/>
            <person name="Bilban M."/>
            <person name="Lubec G."/>
        </authorList>
    </citation>
    <scope>NUCLEOTIDE SEQUENCE</scope>
    <source>
        <tissue evidence="1">Skin</tissue>
    </source>
</reference>
<name>A0A0B7B0R6_9EUPU</name>
<accession>A0A0B7B0R6</accession>